<reference evidence="4 5" key="1">
    <citation type="submission" date="2016-05" db="EMBL/GenBank/DDBJ databases">
        <title>Genome sequencing reveals origins of a unique bacterial endosymbiosis in the earliest lineages of terrestrial Fungi.</title>
        <authorList>
            <consortium name="DOE Joint Genome Institute"/>
            <person name="Uehling J."/>
            <person name="Gryganskyi A."/>
            <person name="Hameed K."/>
            <person name="Tschaplinski T."/>
            <person name="Misztal P."/>
            <person name="Wu S."/>
            <person name="Desiro A."/>
            <person name="Vande Pol N."/>
            <person name="Du Z.-Y."/>
            <person name="Zienkiewicz A."/>
            <person name="Zienkiewicz K."/>
            <person name="Morin E."/>
            <person name="Tisserant E."/>
            <person name="Splivallo R."/>
            <person name="Hainaut M."/>
            <person name="Henrissat B."/>
            <person name="Ohm R."/>
            <person name="Kuo A."/>
            <person name="Yan J."/>
            <person name="Lipzen A."/>
            <person name="Nolan M."/>
            <person name="Labutti K."/>
            <person name="Barry K."/>
            <person name="Goldstein A."/>
            <person name="Labbe J."/>
            <person name="Schadt C."/>
            <person name="Tuskan G."/>
            <person name="Grigoriev I."/>
            <person name="Martin F."/>
            <person name="Vilgalys R."/>
            <person name="Bonito G."/>
        </authorList>
    </citation>
    <scope>NUCLEOTIDE SEQUENCE [LARGE SCALE GENOMIC DNA]</scope>
    <source>
        <strain evidence="4 5">AG-77</strain>
    </source>
</reference>
<feature type="repeat" description="WD" evidence="3">
    <location>
        <begin position="25"/>
        <end position="66"/>
    </location>
</feature>
<evidence type="ECO:0000313" key="4">
    <source>
        <dbReference type="EMBL" id="OAQ32609.1"/>
    </source>
</evidence>
<name>A0A197K868_9FUNG</name>
<dbReference type="EMBL" id="KV442024">
    <property type="protein sequence ID" value="OAQ32609.1"/>
    <property type="molecule type" value="Genomic_DNA"/>
</dbReference>
<dbReference type="PANTHER" id="PTHR19848">
    <property type="entry name" value="WD40 REPEAT PROTEIN"/>
    <property type="match status" value="1"/>
</dbReference>
<dbReference type="InterPro" id="IPR011044">
    <property type="entry name" value="Quino_amine_DH_bsu"/>
</dbReference>
<keyword evidence="1 3" id="KW-0853">WD repeat</keyword>
<dbReference type="STRING" id="1314771.A0A197K868"/>
<evidence type="ECO:0000256" key="3">
    <source>
        <dbReference type="PROSITE-ProRule" id="PRU00221"/>
    </source>
</evidence>
<dbReference type="InterPro" id="IPR001680">
    <property type="entry name" value="WD40_rpt"/>
</dbReference>
<dbReference type="InterPro" id="IPR019775">
    <property type="entry name" value="WD40_repeat_CS"/>
</dbReference>
<dbReference type="Gene3D" id="2.130.10.10">
    <property type="entry name" value="YVTN repeat-like/Quinoprotein amine dehydrogenase"/>
    <property type="match status" value="4"/>
</dbReference>
<feature type="repeat" description="WD" evidence="3">
    <location>
        <begin position="331"/>
        <end position="365"/>
    </location>
</feature>
<feature type="repeat" description="WD" evidence="3">
    <location>
        <begin position="420"/>
        <end position="452"/>
    </location>
</feature>
<feature type="repeat" description="WD" evidence="3">
    <location>
        <begin position="109"/>
        <end position="150"/>
    </location>
</feature>
<keyword evidence="2" id="KW-0677">Repeat</keyword>
<sequence length="452" mass="49621">MIALGEYDGDIEVIDTINWNRKYLLSGHSRNTTSLAFSPDSRRLVSGGHDAELRLWDLTKGECLFVMEEHENWVNEVRFSPCGKKIASASHDYTVRIWDADTGKRLHVLEGHTHYVLSIDFSPNGRRLGSGGEDGTLRFWDVETGDAEALGLLAVLEGHVGKILNLAYSPNGELLVTAGEDHTVRVWDAATGTQVSLFTDHGGYVNFCKFSSDGQRIASGGDDRRLRLWDVFGSGTPTTGAGYFGHLSCVNKVNYTPDGKSLFSCSGIGEVRNWVASTGAAGPVRIEGIANLLATAISPDGKIFAGGGRDRDDSTIIQLWDCRTGATLRALEGHDAFIYDLAFSPCGRYMASASVDQTAYLWDLQDKDSKPHTLVKLDQNNSDCPRFVAFSPMADKLAIGFRNSAIHLYNHRTKHFLKTFQGDRFSLGSMAFSPCGRQMVLGTSINSLYLWD</sequence>
<dbReference type="Proteomes" id="UP000078512">
    <property type="component" value="Unassembled WGS sequence"/>
</dbReference>
<evidence type="ECO:0000313" key="5">
    <source>
        <dbReference type="Proteomes" id="UP000078512"/>
    </source>
</evidence>
<keyword evidence="5" id="KW-1185">Reference proteome</keyword>
<dbReference type="InterPro" id="IPR015943">
    <property type="entry name" value="WD40/YVTN_repeat-like_dom_sf"/>
</dbReference>
<dbReference type="SMART" id="SM00320">
    <property type="entry name" value="WD40"/>
    <property type="match status" value="10"/>
</dbReference>
<feature type="repeat" description="WD" evidence="3">
    <location>
        <begin position="156"/>
        <end position="197"/>
    </location>
</feature>
<dbReference type="PRINTS" id="PR00320">
    <property type="entry name" value="GPROTEINBRPT"/>
</dbReference>
<evidence type="ECO:0000256" key="2">
    <source>
        <dbReference type="ARBA" id="ARBA00022737"/>
    </source>
</evidence>
<gene>
    <name evidence="4" type="ORF">K457DRAFT_1751325</name>
</gene>
<feature type="non-terminal residue" evidence="4">
    <location>
        <position position="452"/>
    </location>
</feature>
<feature type="repeat" description="WD" evidence="3">
    <location>
        <begin position="198"/>
        <end position="231"/>
    </location>
</feature>
<feature type="repeat" description="WD" evidence="3">
    <location>
        <begin position="67"/>
        <end position="108"/>
    </location>
</feature>
<dbReference type="OrthoDB" id="2186295at2759"/>
<dbReference type="InterPro" id="IPR020472">
    <property type="entry name" value="WD40_PAC1"/>
</dbReference>
<dbReference type="PROSITE" id="PS00678">
    <property type="entry name" value="WD_REPEATS_1"/>
    <property type="match status" value="6"/>
</dbReference>
<dbReference type="PANTHER" id="PTHR19848:SF8">
    <property type="entry name" value="F-BOX AND WD REPEAT DOMAIN CONTAINING 7"/>
    <property type="match status" value="1"/>
</dbReference>
<dbReference type="PROSITE" id="PS50082">
    <property type="entry name" value="WD_REPEATS_2"/>
    <property type="match status" value="7"/>
</dbReference>
<dbReference type="PROSITE" id="PS50294">
    <property type="entry name" value="WD_REPEATS_REGION"/>
    <property type="match status" value="7"/>
</dbReference>
<dbReference type="InterPro" id="IPR036322">
    <property type="entry name" value="WD40_repeat_dom_sf"/>
</dbReference>
<protein>
    <submittedName>
        <fullName evidence="4">HET-E protein</fullName>
    </submittedName>
</protein>
<dbReference type="CDD" id="cd00200">
    <property type="entry name" value="WD40"/>
    <property type="match status" value="1"/>
</dbReference>
<dbReference type="Pfam" id="PF00400">
    <property type="entry name" value="WD40"/>
    <property type="match status" value="6"/>
</dbReference>
<dbReference type="SUPFAM" id="SSF50978">
    <property type="entry name" value="WD40 repeat-like"/>
    <property type="match status" value="1"/>
</dbReference>
<evidence type="ECO:0000256" key="1">
    <source>
        <dbReference type="ARBA" id="ARBA00022574"/>
    </source>
</evidence>
<proteinExistence type="predicted"/>
<dbReference type="AlphaFoldDB" id="A0A197K868"/>
<accession>A0A197K868</accession>
<organism evidence="4 5">
    <name type="scientific">Linnemannia elongata AG-77</name>
    <dbReference type="NCBI Taxonomy" id="1314771"/>
    <lineage>
        <taxon>Eukaryota</taxon>
        <taxon>Fungi</taxon>
        <taxon>Fungi incertae sedis</taxon>
        <taxon>Mucoromycota</taxon>
        <taxon>Mortierellomycotina</taxon>
        <taxon>Mortierellomycetes</taxon>
        <taxon>Mortierellales</taxon>
        <taxon>Mortierellaceae</taxon>
        <taxon>Linnemannia</taxon>
    </lineage>
</organism>
<dbReference type="SUPFAM" id="SSF50969">
    <property type="entry name" value="YVTN repeat-like/Quinoprotein amine dehydrogenase"/>
    <property type="match status" value="1"/>
</dbReference>